<evidence type="ECO:0000313" key="2">
    <source>
        <dbReference type="Proteomes" id="UP000460221"/>
    </source>
</evidence>
<accession>A0A7K1FPJ4</accession>
<dbReference type="Proteomes" id="UP000460221">
    <property type="component" value="Unassembled WGS sequence"/>
</dbReference>
<dbReference type="InterPro" id="IPR023393">
    <property type="entry name" value="START-like_dom_sf"/>
</dbReference>
<dbReference type="Gene3D" id="3.30.530.20">
    <property type="match status" value="1"/>
</dbReference>
<dbReference type="SUPFAM" id="SSF55961">
    <property type="entry name" value="Bet v1-like"/>
    <property type="match status" value="1"/>
</dbReference>
<keyword evidence="2" id="KW-1185">Reference proteome</keyword>
<sequence length="143" mass="15343">MVHVVRTTTVARPADDVIAYLSDFAHTVEWDPGTVRCERIGAGSIAVGAQWHNVSKVLGRETELTYTLKTMDAGHLVFVGTNKTATSTDDITVRPAGSGSEITYDATIEFNGLAKLAGPLMKIVFERLGNETVVGLRKVLGTP</sequence>
<name>A0A7K1FPJ4_9ACTN</name>
<comment type="caution">
    <text evidence="1">The sequence shown here is derived from an EMBL/GenBank/DDBJ whole genome shotgun (WGS) entry which is preliminary data.</text>
</comment>
<reference evidence="1 2" key="1">
    <citation type="submission" date="2019-11" db="EMBL/GenBank/DDBJ databases">
        <authorList>
            <person name="Jiang L.-Q."/>
        </authorList>
    </citation>
    <scope>NUCLEOTIDE SEQUENCE [LARGE SCALE GENOMIC DNA]</scope>
    <source>
        <strain evidence="1 2">YIM 132087</strain>
    </source>
</reference>
<proteinExistence type="predicted"/>
<dbReference type="InterPro" id="IPR019587">
    <property type="entry name" value="Polyketide_cyclase/dehydratase"/>
</dbReference>
<evidence type="ECO:0000313" key="1">
    <source>
        <dbReference type="EMBL" id="MTD14744.1"/>
    </source>
</evidence>
<dbReference type="RefSeq" id="WP_154768771.1">
    <property type="nucleotide sequence ID" value="NZ_WLYK01000005.1"/>
</dbReference>
<dbReference type="EMBL" id="WLYK01000005">
    <property type="protein sequence ID" value="MTD14744.1"/>
    <property type="molecule type" value="Genomic_DNA"/>
</dbReference>
<gene>
    <name evidence="1" type="ORF">GIS00_12420</name>
</gene>
<protein>
    <submittedName>
        <fullName evidence="1">Polyketide cyclase</fullName>
    </submittedName>
</protein>
<dbReference type="CDD" id="cd08865">
    <property type="entry name" value="SRPBCC_10"/>
    <property type="match status" value="1"/>
</dbReference>
<dbReference type="Pfam" id="PF10604">
    <property type="entry name" value="Polyketide_cyc2"/>
    <property type="match status" value="1"/>
</dbReference>
<dbReference type="AlphaFoldDB" id="A0A7K1FPJ4"/>
<organism evidence="1 2">
    <name type="scientific">Nakamurella alba</name>
    <dbReference type="NCBI Taxonomy" id="2665158"/>
    <lineage>
        <taxon>Bacteria</taxon>
        <taxon>Bacillati</taxon>
        <taxon>Actinomycetota</taxon>
        <taxon>Actinomycetes</taxon>
        <taxon>Nakamurellales</taxon>
        <taxon>Nakamurellaceae</taxon>
        <taxon>Nakamurella</taxon>
    </lineage>
</organism>